<dbReference type="RefSeq" id="YP_010091686.1">
    <property type="nucleotide sequence ID" value="NC_055726.1"/>
</dbReference>
<sequence length="97" mass="11245">MSRKEYMMEAEDSLLRMMVAYHKDHGKMPDSYSILKSALTRAHSFAFGSINREVAKRLGVKWDHRTPNHPDYDKVVASVIEDISSDIQGFRLRQQAF</sequence>
<dbReference type="Proteomes" id="UP000279601">
    <property type="component" value="Segment"/>
</dbReference>
<reference evidence="2" key="1">
    <citation type="submission" date="2016-09" db="EMBL/GenBank/DDBJ databases">
        <authorList>
            <person name="Kajsik M."/>
        </authorList>
    </citation>
    <scope>NUCLEOTIDE SEQUENCE [LARGE SCALE GENOMIC DNA]</scope>
</reference>
<dbReference type="EMBL" id="LT614807">
    <property type="protein sequence ID" value="SCN45764.1"/>
    <property type="molecule type" value="Genomic_DNA"/>
</dbReference>
<protein>
    <submittedName>
        <fullName evidence="1">Uncharacterized protein</fullName>
    </submittedName>
</protein>
<organism evidence="1 2">
    <name type="scientific">Cronobacter phage Pet-CM3-4</name>
    <dbReference type="NCBI Taxonomy" id="1892569"/>
    <lineage>
        <taxon>Viruses</taxon>
        <taxon>Duplodnaviria</taxon>
        <taxon>Heunggongvirae</taxon>
        <taxon>Uroviricota</taxon>
        <taxon>Caudoviricetes</taxon>
        <taxon>Pantevenvirales</taxon>
        <taxon>Straboviridae</taxon>
        <taxon>Tevenvirinae</taxon>
        <taxon>Karamvirus</taxon>
        <taxon>Karamvirus petcm34</taxon>
    </lineage>
</organism>
<dbReference type="KEGG" id="vg:65109218"/>
<name>A0A1D3RKE1_9CAUD</name>
<accession>A0A1D3RKE1</accession>
<evidence type="ECO:0000313" key="2">
    <source>
        <dbReference type="Proteomes" id="UP000279601"/>
    </source>
</evidence>
<evidence type="ECO:0000313" key="1">
    <source>
        <dbReference type="EMBL" id="SCN45764.1"/>
    </source>
</evidence>
<proteinExistence type="predicted"/>
<dbReference type="GeneID" id="65109218"/>
<keyword evidence="2" id="KW-1185">Reference proteome</keyword>